<reference evidence="1 3" key="2">
    <citation type="journal article" date="2018" name="Plant J.">
        <title>The Physcomitrella patens chromosome-scale assembly reveals moss genome structure and evolution.</title>
        <authorList>
            <person name="Lang D."/>
            <person name="Ullrich K.K."/>
            <person name="Murat F."/>
            <person name="Fuchs J."/>
            <person name="Jenkins J."/>
            <person name="Haas F.B."/>
            <person name="Piednoel M."/>
            <person name="Gundlach H."/>
            <person name="Van Bel M."/>
            <person name="Meyberg R."/>
            <person name="Vives C."/>
            <person name="Morata J."/>
            <person name="Symeonidi A."/>
            <person name="Hiss M."/>
            <person name="Muchero W."/>
            <person name="Kamisugi Y."/>
            <person name="Saleh O."/>
            <person name="Blanc G."/>
            <person name="Decker E.L."/>
            <person name="van Gessel N."/>
            <person name="Grimwood J."/>
            <person name="Hayes R.D."/>
            <person name="Graham S.W."/>
            <person name="Gunter L.E."/>
            <person name="McDaniel S.F."/>
            <person name="Hoernstein S.N.W."/>
            <person name="Larsson A."/>
            <person name="Li F.W."/>
            <person name="Perroud P.F."/>
            <person name="Phillips J."/>
            <person name="Ranjan P."/>
            <person name="Rokshar D.S."/>
            <person name="Rothfels C.J."/>
            <person name="Schneider L."/>
            <person name="Shu S."/>
            <person name="Stevenson D.W."/>
            <person name="Thummler F."/>
            <person name="Tillich M."/>
            <person name="Villarreal Aguilar J.C."/>
            <person name="Widiez T."/>
            <person name="Wong G.K."/>
            <person name="Wymore A."/>
            <person name="Zhang Y."/>
            <person name="Zimmer A.D."/>
            <person name="Quatrano R.S."/>
            <person name="Mayer K.F.X."/>
            <person name="Goodstein D."/>
            <person name="Casacuberta J.M."/>
            <person name="Vandepoele K."/>
            <person name="Reski R."/>
            <person name="Cuming A.C."/>
            <person name="Tuskan G.A."/>
            <person name="Maumus F."/>
            <person name="Salse J."/>
            <person name="Schmutz J."/>
            <person name="Rensing S.A."/>
        </authorList>
    </citation>
    <scope>NUCLEOTIDE SEQUENCE [LARGE SCALE GENOMIC DNA]</scope>
    <source>
        <strain evidence="2 3">cv. Gransden 2004</strain>
    </source>
</reference>
<dbReference type="EnsemblPlants" id="Pp3c12_1350V3.1">
    <property type="protein sequence ID" value="Pp3c12_1350V3.1"/>
    <property type="gene ID" value="Pp3c12_1350"/>
</dbReference>
<protein>
    <submittedName>
        <fullName evidence="1 2">Uncharacterized protein</fullName>
    </submittedName>
</protein>
<proteinExistence type="predicted"/>
<reference evidence="2" key="3">
    <citation type="submission" date="2020-12" db="UniProtKB">
        <authorList>
            <consortium name="EnsemblPlants"/>
        </authorList>
    </citation>
    <scope>IDENTIFICATION</scope>
</reference>
<evidence type="ECO:0000313" key="3">
    <source>
        <dbReference type="Proteomes" id="UP000006727"/>
    </source>
</evidence>
<dbReference type="Gramene" id="Pp3c12_1350V3.1">
    <property type="protein sequence ID" value="Pp3c12_1350V3.1"/>
    <property type="gene ID" value="Pp3c12_1350"/>
</dbReference>
<dbReference type="PaxDb" id="3218-PP1S128_12V6.1"/>
<reference evidence="1 3" key="1">
    <citation type="journal article" date="2008" name="Science">
        <title>The Physcomitrella genome reveals evolutionary insights into the conquest of land by plants.</title>
        <authorList>
            <person name="Rensing S."/>
            <person name="Lang D."/>
            <person name="Zimmer A."/>
            <person name="Terry A."/>
            <person name="Salamov A."/>
            <person name="Shapiro H."/>
            <person name="Nishiyama T."/>
            <person name="Perroud P.-F."/>
            <person name="Lindquist E."/>
            <person name="Kamisugi Y."/>
            <person name="Tanahashi T."/>
            <person name="Sakakibara K."/>
            <person name="Fujita T."/>
            <person name="Oishi K."/>
            <person name="Shin-I T."/>
            <person name="Kuroki Y."/>
            <person name="Toyoda A."/>
            <person name="Suzuki Y."/>
            <person name="Hashimoto A."/>
            <person name="Yamaguchi K."/>
            <person name="Sugano A."/>
            <person name="Kohara Y."/>
            <person name="Fujiyama A."/>
            <person name="Anterola A."/>
            <person name="Aoki S."/>
            <person name="Ashton N."/>
            <person name="Barbazuk W.B."/>
            <person name="Barker E."/>
            <person name="Bennetzen J."/>
            <person name="Bezanilla M."/>
            <person name="Blankenship R."/>
            <person name="Cho S.H."/>
            <person name="Dutcher S."/>
            <person name="Estelle M."/>
            <person name="Fawcett J.A."/>
            <person name="Gundlach H."/>
            <person name="Hanada K."/>
            <person name="Heyl A."/>
            <person name="Hicks K.A."/>
            <person name="Hugh J."/>
            <person name="Lohr M."/>
            <person name="Mayer K."/>
            <person name="Melkozernov A."/>
            <person name="Murata T."/>
            <person name="Nelson D."/>
            <person name="Pils B."/>
            <person name="Prigge M."/>
            <person name="Reiss B."/>
            <person name="Renner T."/>
            <person name="Rombauts S."/>
            <person name="Rushton P."/>
            <person name="Sanderfoot A."/>
            <person name="Schween G."/>
            <person name="Shiu S.-H."/>
            <person name="Stueber K."/>
            <person name="Theodoulou F.L."/>
            <person name="Tu H."/>
            <person name="Van de Peer Y."/>
            <person name="Verrier P.J."/>
            <person name="Waters E."/>
            <person name="Wood A."/>
            <person name="Yang L."/>
            <person name="Cove D."/>
            <person name="Cuming A."/>
            <person name="Hasebe M."/>
            <person name="Lucas S."/>
            <person name="Mishler D.B."/>
            <person name="Reski R."/>
            <person name="Grigoriev I."/>
            <person name="Quatrano R.S."/>
            <person name="Boore J.L."/>
        </authorList>
    </citation>
    <scope>NUCLEOTIDE SEQUENCE [LARGE SCALE GENOMIC DNA]</scope>
    <source>
        <strain evidence="2 3">cv. Gransden 2004</strain>
    </source>
</reference>
<sequence length="70" mass="8041">MFKSQVSGSQRASMQQDLKKAPDFQNLTFERAVDSIRSAATIHLWKIVTKEPKAASIERMRSEVIEAYRQ</sequence>
<evidence type="ECO:0000313" key="2">
    <source>
        <dbReference type="EnsemblPlants" id="Pp3c12_1350V3.1"/>
    </source>
</evidence>
<dbReference type="Proteomes" id="UP000006727">
    <property type="component" value="Chromosome 12"/>
</dbReference>
<accession>A0A2K1JPG4</accession>
<evidence type="ECO:0000313" key="1">
    <source>
        <dbReference type="EMBL" id="PNR43296.1"/>
    </source>
</evidence>
<dbReference type="AlphaFoldDB" id="A0A2K1JPG4"/>
<name>A0A2K1JPG4_PHYPA</name>
<gene>
    <name evidence="1" type="ORF">PHYPA_015676</name>
</gene>
<organism evidence="1">
    <name type="scientific">Physcomitrium patens</name>
    <name type="common">Spreading-leaved earth moss</name>
    <name type="synonym">Physcomitrella patens</name>
    <dbReference type="NCBI Taxonomy" id="3218"/>
    <lineage>
        <taxon>Eukaryota</taxon>
        <taxon>Viridiplantae</taxon>
        <taxon>Streptophyta</taxon>
        <taxon>Embryophyta</taxon>
        <taxon>Bryophyta</taxon>
        <taxon>Bryophytina</taxon>
        <taxon>Bryopsida</taxon>
        <taxon>Funariidae</taxon>
        <taxon>Funariales</taxon>
        <taxon>Funariaceae</taxon>
        <taxon>Physcomitrium</taxon>
    </lineage>
</organism>
<dbReference type="EMBL" id="ABEU02000012">
    <property type="protein sequence ID" value="PNR43296.1"/>
    <property type="molecule type" value="Genomic_DNA"/>
</dbReference>
<keyword evidence="3" id="KW-1185">Reference proteome</keyword>